<feature type="compositionally biased region" description="Basic residues" evidence="1">
    <location>
        <begin position="183"/>
        <end position="192"/>
    </location>
</feature>
<dbReference type="AlphaFoldDB" id="A0AAW2JXU3"/>
<gene>
    <name evidence="3" type="ORF">Sradi_6577900</name>
</gene>
<reference evidence="3" key="1">
    <citation type="submission" date="2020-06" db="EMBL/GenBank/DDBJ databases">
        <authorList>
            <person name="Li T."/>
            <person name="Hu X."/>
            <person name="Zhang T."/>
            <person name="Song X."/>
            <person name="Zhang H."/>
            <person name="Dai N."/>
            <person name="Sheng W."/>
            <person name="Hou X."/>
            <person name="Wei L."/>
        </authorList>
    </citation>
    <scope>NUCLEOTIDE SEQUENCE</scope>
    <source>
        <strain evidence="3">G02</strain>
        <tissue evidence="3">Leaf</tissue>
    </source>
</reference>
<evidence type="ECO:0000313" key="3">
    <source>
        <dbReference type="EMBL" id="KAL0299181.1"/>
    </source>
</evidence>
<protein>
    <recommendedName>
        <fullName evidence="2">MULE transposase domain-containing protein</fullName>
    </recommendedName>
</protein>
<organism evidence="3">
    <name type="scientific">Sesamum radiatum</name>
    <name type="common">Black benniseed</name>
    <dbReference type="NCBI Taxonomy" id="300843"/>
    <lineage>
        <taxon>Eukaryota</taxon>
        <taxon>Viridiplantae</taxon>
        <taxon>Streptophyta</taxon>
        <taxon>Embryophyta</taxon>
        <taxon>Tracheophyta</taxon>
        <taxon>Spermatophyta</taxon>
        <taxon>Magnoliopsida</taxon>
        <taxon>eudicotyledons</taxon>
        <taxon>Gunneridae</taxon>
        <taxon>Pentapetalae</taxon>
        <taxon>asterids</taxon>
        <taxon>lamiids</taxon>
        <taxon>Lamiales</taxon>
        <taxon>Pedaliaceae</taxon>
        <taxon>Sesamum</taxon>
    </lineage>
</organism>
<feature type="region of interest" description="Disordered" evidence="1">
    <location>
        <begin position="156"/>
        <end position="192"/>
    </location>
</feature>
<evidence type="ECO:0000259" key="2">
    <source>
        <dbReference type="Pfam" id="PF10551"/>
    </source>
</evidence>
<feature type="compositionally biased region" description="Basic and acidic residues" evidence="1">
    <location>
        <begin position="172"/>
        <end position="182"/>
    </location>
</feature>
<dbReference type="EMBL" id="JACGWJ010000031">
    <property type="protein sequence ID" value="KAL0299181.1"/>
    <property type="molecule type" value="Genomic_DNA"/>
</dbReference>
<dbReference type="Pfam" id="PF10551">
    <property type="entry name" value="MULE"/>
    <property type="match status" value="1"/>
</dbReference>
<sequence length="437" mass="49295">MGCRPIICLDGCHLKSSVGGILLSAVGIDAKNCIYPFAYAVVEKDKKKSWLWFLEMLVQDLNITHSYGWTIMSDKQKGLIDAVDQLLPGCEHRFCVMHLYKNFKNTHKGMALKDILWRAARATKMADFEGAMNDMRTRNTAAYEWLMQRPATHWSKSHFSTHWRPKKHARKKDPDEVKDKEKHVKKSGKLGKKGVTMKCSLCHQPNHNARGCQLNKKSTEESMDVPAADPDRRSNVKKGRKRKTPTPEKEPDVISPTRVTSTSRSNIVTSPTRVTRSSTMTSPTRVTRSSTMTSPTRVTRVNAMKKSEKPKKVNFVPPRLTRSTANPIVEVKDKATKKGKAKIIENPRKKLEVRKNLLIHTKGKSVATEATQATTKEGTDAMILTQSSINNSLLRPLWRPTGSNTSNSTRFSMFKGTQTFDKIATTSEEEETPVCRQ</sequence>
<comment type="caution">
    <text evidence="3">The sequence shown here is derived from an EMBL/GenBank/DDBJ whole genome shotgun (WGS) entry which is preliminary data.</text>
</comment>
<reference evidence="3" key="2">
    <citation type="journal article" date="2024" name="Plant">
        <title>Genomic evolution and insights into agronomic trait innovations of Sesamum species.</title>
        <authorList>
            <person name="Miao H."/>
            <person name="Wang L."/>
            <person name="Qu L."/>
            <person name="Liu H."/>
            <person name="Sun Y."/>
            <person name="Le M."/>
            <person name="Wang Q."/>
            <person name="Wei S."/>
            <person name="Zheng Y."/>
            <person name="Lin W."/>
            <person name="Duan Y."/>
            <person name="Cao H."/>
            <person name="Xiong S."/>
            <person name="Wang X."/>
            <person name="Wei L."/>
            <person name="Li C."/>
            <person name="Ma Q."/>
            <person name="Ju M."/>
            <person name="Zhao R."/>
            <person name="Li G."/>
            <person name="Mu C."/>
            <person name="Tian Q."/>
            <person name="Mei H."/>
            <person name="Zhang T."/>
            <person name="Gao T."/>
            <person name="Zhang H."/>
        </authorList>
    </citation>
    <scope>NUCLEOTIDE SEQUENCE</scope>
    <source>
        <strain evidence="3">G02</strain>
    </source>
</reference>
<accession>A0AAW2JXU3</accession>
<name>A0AAW2JXU3_SESRA</name>
<feature type="domain" description="MULE transposase" evidence="2">
    <location>
        <begin position="6"/>
        <end position="102"/>
    </location>
</feature>
<feature type="compositionally biased region" description="Low complexity" evidence="1">
    <location>
        <begin position="268"/>
        <end position="301"/>
    </location>
</feature>
<dbReference type="PANTHER" id="PTHR31973">
    <property type="entry name" value="POLYPROTEIN, PUTATIVE-RELATED"/>
    <property type="match status" value="1"/>
</dbReference>
<dbReference type="PANTHER" id="PTHR31973:SF187">
    <property type="entry name" value="MUTATOR TRANSPOSASE MUDRA PROTEIN"/>
    <property type="match status" value="1"/>
</dbReference>
<feature type="region of interest" description="Disordered" evidence="1">
    <location>
        <begin position="204"/>
        <end position="310"/>
    </location>
</feature>
<proteinExistence type="predicted"/>
<dbReference type="InterPro" id="IPR018289">
    <property type="entry name" value="MULE_transposase_dom"/>
</dbReference>
<feature type="compositionally biased region" description="Basic residues" evidence="1">
    <location>
        <begin position="235"/>
        <end position="244"/>
    </location>
</feature>
<feature type="compositionally biased region" description="Basic residues" evidence="1">
    <location>
        <begin position="156"/>
        <end position="171"/>
    </location>
</feature>
<evidence type="ECO:0000256" key="1">
    <source>
        <dbReference type="SAM" id="MobiDB-lite"/>
    </source>
</evidence>
<feature type="compositionally biased region" description="Polar residues" evidence="1">
    <location>
        <begin position="257"/>
        <end position="267"/>
    </location>
</feature>